<dbReference type="PROSITE" id="PS50887">
    <property type="entry name" value="GGDEF"/>
    <property type="match status" value="1"/>
</dbReference>
<evidence type="ECO:0000313" key="9">
    <source>
        <dbReference type="Proteomes" id="UP001651880"/>
    </source>
</evidence>
<dbReference type="PANTHER" id="PTHR45138">
    <property type="entry name" value="REGULATORY COMPONENTS OF SENSORY TRANSDUCTION SYSTEM"/>
    <property type="match status" value="1"/>
</dbReference>
<dbReference type="SMART" id="SM00267">
    <property type="entry name" value="GGDEF"/>
    <property type="match status" value="1"/>
</dbReference>
<evidence type="ECO:0000313" key="8">
    <source>
        <dbReference type="EMBL" id="MCQ1530774.1"/>
    </source>
</evidence>
<sequence>MLKNYITNAIVLVAFISIIYQIFRSTGLNPSLAVRYRLLSGSIWGLMGVTLIIFGIDLPNNLVVDFRNLAIFLSAISGGWASAILSAIIISVFRLLYFGINPPSIATGITIIILVVVFCIIAGLKIKNRMKWLISIGISEIISSIAFITIIDDVNFRINIILSYCISLSIMSFILYYYVIYIEGLMESFRSYMQEANRDFLTGLSNVRHFDKVYNSIFDNTKFRYEVISLLYIDIDYFKNVNDTYGHKEGDIVLKKVSEILTETCRNTDIVSRNGGEEFSVILGDCPPQIAMEIAERIRKTVEATPIELSNQTKISITLSIGVASYPNPVRDFNMLMERADMALYKAKHTGRNKVVFSS</sequence>
<keyword evidence="2" id="KW-1003">Cell membrane</keyword>
<dbReference type="InterPro" id="IPR050469">
    <property type="entry name" value="Diguanylate_Cyclase"/>
</dbReference>
<feature type="transmembrane region" description="Helical" evidence="6">
    <location>
        <begin position="105"/>
        <end position="125"/>
    </location>
</feature>
<dbReference type="InterPro" id="IPR029787">
    <property type="entry name" value="Nucleotide_cyclase"/>
</dbReference>
<evidence type="ECO:0000256" key="2">
    <source>
        <dbReference type="ARBA" id="ARBA00022475"/>
    </source>
</evidence>
<feature type="transmembrane region" description="Helical" evidence="6">
    <location>
        <begin position="157"/>
        <end position="180"/>
    </location>
</feature>
<dbReference type="InterPro" id="IPR011620">
    <property type="entry name" value="Sig_transdc_His_kinase_LytS_TM"/>
</dbReference>
<dbReference type="EMBL" id="JAJEKE010000014">
    <property type="protein sequence ID" value="MCQ1530774.1"/>
    <property type="molecule type" value="Genomic_DNA"/>
</dbReference>
<dbReference type="CDD" id="cd01949">
    <property type="entry name" value="GGDEF"/>
    <property type="match status" value="1"/>
</dbReference>
<dbReference type="InterPro" id="IPR043128">
    <property type="entry name" value="Rev_trsase/Diguanyl_cyclase"/>
</dbReference>
<comment type="subcellular location">
    <subcellularLocation>
        <location evidence="1">Cell membrane</location>
        <topology evidence="1">Multi-pass membrane protein</topology>
    </subcellularLocation>
</comment>
<feature type="transmembrane region" description="Helical" evidence="6">
    <location>
        <begin position="70"/>
        <end position="93"/>
    </location>
</feature>
<feature type="transmembrane region" description="Helical" evidence="6">
    <location>
        <begin position="43"/>
        <end position="63"/>
    </location>
</feature>
<dbReference type="Pfam" id="PF07694">
    <property type="entry name" value="5TM-5TMR_LYT"/>
    <property type="match status" value="1"/>
</dbReference>
<dbReference type="InterPro" id="IPR000160">
    <property type="entry name" value="GGDEF_dom"/>
</dbReference>
<evidence type="ECO:0000256" key="1">
    <source>
        <dbReference type="ARBA" id="ARBA00004651"/>
    </source>
</evidence>
<evidence type="ECO:0000256" key="3">
    <source>
        <dbReference type="ARBA" id="ARBA00022692"/>
    </source>
</evidence>
<feature type="transmembrane region" description="Helical" evidence="6">
    <location>
        <begin position="132"/>
        <end position="151"/>
    </location>
</feature>
<evidence type="ECO:0000256" key="6">
    <source>
        <dbReference type="SAM" id="Phobius"/>
    </source>
</evidence>
<keyword evidence="8" id="KW-0548">Nucleotidyltransferase</keyword>
<dbReference type="PANTHER" id="PTHR45138:SF9">
    <property type="entry name" value="DIGUANYLATE CYCLASE DGCM-RELATED"/>
    <property type="match status" value="1"/>
</dbReference>
<keyword evidence="4 6" id="KW-1133">Transmembrane helix</keyword>
<feature type="transmembrane region" description="Helical" evidence="6">
    <location>
        <begin position="5"/>
        <end position="23"/>
    </location>
</feature>
<dbReference type="RefSeq" id="WP_255228295.1">
    <property type="nucleotide sequence ID" value="NZ_JAJEKE010000014.1"/>
</dbReference>
<dbReference type="EC" id="2.7.7.65" evidence="8"/>
<keyword evidence="9" id="KW-1185">Reference proteome</keyword>
<dbReference type="Proteomes" id="UP001651880">
    <property type="component" value="Unassembled WGS sequence"/>
</dbReference>
<gene>
    <name evidence="8" type="ORF">LJD61_14625</name>
</gene>
<evidence type="ECO:0000256" key="4">
    <source>
        <dbReference type="ARBA" id="ARBA00022989"/>
    </source>
</evidence>
<keyword evidence="3 6" id="KW-0812">Transmembrane</keyword>
<evidence type="ECO:0000256" key="5">
    <source>
        <dbReference type="ARBA" id="ARBA00023136"/>
    </source>
</evidence>
<proteinExistence type="predicted"/>
<reference evidence="8 9" key="1">
    <citation type="submission" date="2021-10" db="EMBL/GenBank/DDBJ databases">
        <title>Lutispora strain m25 sp. nov., a thermophilic, non-spore-forming bacterium isolated from a lab-scale methanogenic bioreactor digesting anaerobic sludge.</title>
        <authorList>
            <person name="El Houari A."/>
            <person name="Mcdonald J."/>
        </authorList>
    </citation>
    <scope>NUCLEOTIDE SEQUENCE [LARGE SCALE GENOMIC DNA]</scope>
    <source>
        <strain evidence="9">m25</strain>
    </source>
</reference>
<keyword evidence="5 6" id="KW-0472">Membrane</keyword>
<evidence type="ECO:0000259" key="7">
    <source>
        <dbReference type="PROSITE" id="PS50887"/>
    </source>
</evidence>
<dbReference type="SUPFAM" id="SSF55073">
    <property type="entry name" value="Nucleotide cyclase"/>
    <property type="match status" value="1"/>
</dbReference>
<name>A0ABT1NHS2_9FIRM</name>
<protein>
    <submittedName>
        <fullName evidence="8">Diguanylate cyclase</fullName>
        <ecNumber evidence="8">2.7.7.65</ecNumber>
    </submittedName>
</protein>
<organism evidence="8 9">
    <name type="scientific">Lutispora saccharofermentans</name>
    <dbReference type="NCBI Taxonomy" id="3024236"/>
    <lineage>
        <taxon>Bacteria</taxon>
        <taxon>Bacillati</taxon>
        <taxon>Bacillota</taxon>
        <taxon>Clostridia</taxon>
        <taxon>Lutisporales</taxon>
        <taxon>Lutisporaceae</taxon>
        <taxon>Lutispora</taxon>
    </lineage>
</organism>
<comment type="caution">
    <text evidence="8">The sequence shown here is derived from an EMBL/GenBank/DDBJ whole genome shotgun (WGS) entry which is preliminary data.</text>
</comment>
<dbReference type="Gene3D" id="3.30.70.270">
    <property type="match status" value="1"/>
</dbReference>
<dbReference type="GO" id="GO:0052621">
    <property type="term" value="F:diguanylate cyclase activity"/>
    <property type="evidence" value="ECO:0007669"/>
    <property type="project" value="UniProtKB-EC"/>
</dbReference>
<keyword evidence="8" id="KW-0808">Transferase</keyword>
<dbReference type="Pfam" id="PF00990">
    <property type="entry name" value="GGDEF"/>
    <property type="match status" value="1"/>
</dbReference>
<accession>A0ABT1NHS2</accession>
<dbReference type="NCBIfam" id="TIGR00254">
    <property type="entry name" value="GGDEF"/>
    <property type="match status" value="1"/>
</dbReference>
<feature type="domain" description="GGDEF" evidence="7">
    <location>
        <begin position="226"/>
        <end position="359"/>
    </location>
</feature>